<accession>A0A850SVL5</accession>
<organism evidence="1 2">
    <name type="scientific">Desulfobacter latus</name>
    <dbReference type="NCBI Taxonomy" id="2292"/>
    <lineage>
        <taxon>Bacteria</taxon>
        <taxon>Pseudomonadati</taxon>
        <taxon>Thermodesulfobacteriota</taxon>
        <taxon>Desulfobacteria</taxon>
        <taxon>Desulfobacterales</taxon>
        <taxon>Desulfobacteraceae</taxon>
        <taxon>Desulfobacter</taxon>
    </lineage>
</organism>
<keyword evidence="2" id="KW-1185">Reference proteome</keyword>
<evidence type="ECO:0000313" key="2">
    <source>
        <dbReference type="Proteomes" id="UP000553343"/>
    </source>
</evidence>
<dbReference type="Proteomes" id="UP000553343">
    <property type="component" value="Unassembled WGS sequence"/>
</dbReference>
<dbReference type="EMBL" id="JACADJ010000007">
    <property type="protein sequence ID" value="NWH04110.1"/>
    <property type="molecule type" value="Genomic_DNA"/>
</dbReference>
<dbReference type="AlphaFoldDB" id="A0A850SVL5"/>
<dbReference type="InterPro" id="IPR023971">
    <property type="entry name" value="GSU1558/StbA-like"/>
</dbReference>
<dbReference type="NCBIfam" id="TIGR04081">
    <property type="entry name" value="SbtA family thio(seleno)oxazole RiPP natural product precursor"/>
    <property type="match status" value="1"/>
</dbReference>
<protein>
    <submittedName>
        <fullName evidence="1">Selenobiotic family radical SAM modification target peptide</fullName>
    </submittedName>
</protein>
<proteinExistence type="predicted"/>
<evidence type="ECO:0000313" key="1">
    <source>
        <dbReference type="EMBL" id="NWH04110.1"/>
    </source>
</evidence>
<dbReference type="PROSITE" id="PS51257">
    <property type="entry name" value="PROKAR_LIPOPROTEIN"/>
    <property type="match status" value="1"/>
</dbReference>
<name>A0A850SVL5_9BACT</name>
<sequence length="34" mass="3312">MDSKELKKLLAGLCIAGLLTGSTATLSGCTNGSG</sequence>
<comment type="caution">
    <text evidence="1">The sequence shown here is derived from an EMBL/GenBank/DDBJ whole genome shotgun (WGS) entry which is preliminary data.</text>
</comment>
<gene>
    <name evidence="1" type="ORF">HXW94_03735</name>
</gene>
<dbReference type="RefSeq" id="WP_178365558.1">
    <property type="nucleotide sequence ID" value="NZ_JACADJ010000007.1"/>
</dbReference>
<reference evidence="1 2" key="1">
    <citation type="submission" date="2020-06" db="EMBL/GenBank/DDBJ databases">
        <title>High-quality draft genome of sulfate reducer Desulfobacter latus type strain AcrS2 isolated from marine sediment.</title>
        <authorList>
            <person name="Hoppe M."/>
            <person name="Larsen C.K."/>
            <person name="Marshall I.P.G."/>
            <person name="Schramm A."/>
            <person name="Marietou A.G."/>
        </authorList>
    </citation>
    <scope>NUCLEOTIDE SEQUENCE [LARGE SCALE GENOMIC DNA]</scope>
    <source>
        <strain evidence="1 2">AcRS2</strain>
    </source>
</reference>